<accession>A0ABS8PPW6</accession>
<dbReference type="Gene3D" id="1.20.5.1930">
    <property type="match status" value="1"/>
</dbReference>
<dbReference type="SUPFAM" id="SSF50998">
    <property type="entry name" value="Quinoprotein alcohol dehydrogenase-like"/>
    <property type="match status" value="1"/>
</dbReference>
<gene>
    <name evidence="6" type="ORF">LQ567_10140</name>
</gene>
<dbReference type="RefSeq" id="WP_231004390.1">
    <property type="nucleotide sequence ID" value="NZ_JAJNEC010000005.1"/>
</dbReference>
<feature type="transmembrane region" description="Helical" evidence="4">
    <location>
        <begin position="703"/>
        <end position="722"/>
    </location>
</feature>
<dbReference type="InterPro" id="IPR011110">
    <property type="entry name" value="Reg_prop"/>
</dbReference>
<dbReference type="PROSITE" id="PS50109">
    <property type="entry name" value="HIS_KIN"/>
    <property type="match status" value="1"/>
</dbReference>
<feature type="domain" description="Histidine kinase" evidence="5">
    <location>
        <begin position="749"/>
        <end position="941"/>
    </location>
</feature>
<keyword evidence="4" id="KW-1133">Transmembrane helix</keyword>
<reference evidence="6 7" key="1">
    <citation type="submission" date="2021-11" db="EMBL/GenBank/DDBJ databases">
        <title>Genomic of Niabella pedocola.</title>
        <authorList>
            <person name="Wu T."/>
        </authorList>
    </citation>
    <scope>NUCLEOTIDE SEQUENCE [LARGE SCALE GENOMIC DNA]</scope>
    <source>
        <strain evidence="6 7">JCM 31011</strain>
    </source>
</reference>
<dbReference type="InterPro" id="IPR003594">
    <property type="entry name" value="HATPase_dom"/>
</dbReference>
<keyword evidence="4" id="KW-0812">Transmembrane</keyword>
<dbReference type="InterPro" id="IPR005467">
    <property type="entry name" value="His_kinase_dom"/>
</dbReference>
<dbReference type="EMBL" id="JAJNEC010000005">
    <property type="protein sequence ID" value="MCD2423123.1"/>
    <property type="molecule type" value="Genomic_DNA"/>
</dbReference>
<evidence type="ECO:0000256" key="2">
    <source>
        <dbReference type="ARBA" id="ARBA00022777"/>
    </source>
</evidence>
<keyword evidence="3" id="KW-0902">Two-component regulatory system</keyword>
<dbReference type="GO" id="GO:0016301">
    <property type="term" value="F:kinase activity"/>
    <property type="evidence" value="ECO:0007669"/>
    <property type="project" value="UniProtKB-KW"/>
</dbReference>
<dbReference type="SUPFAM" id="SSF55874">
    <property type="entry name" value="ATPase domain of HSP90 chaperone/DNA topoisomerase II/histidine kinase"/>
    <property type="match status" value="1"/>
</dbReference>
<dbReference type="InterPro" id="IPR013783">
    <property type="entry name" value="Ig-like_fold"/>
</dbReference>
<dbReference type="SMART" id="SM00387">
    <property type="entry name" value="HATPase_c"/>
    <property type="match status" value="1"/>
</dbReference>
<dbReference type="Pfam" id="PF07494">
    <property type="entry name" value="Reg_prop"/>
    <property type="match status" value="1"/>
</dbReference>
<proteinExistence type="predicted"/>
<dbReference type="Gene3D" id="2.130.10.10">
    <property type="entry name" value="YVTN repeat-like/Quinoprotein amine dehydrogenase"/>
    <property type="match status" value="3"/>
</dbReference>
<dbReference type="Proteomes" id="UP001199816">
    <property type="component" value="Unassembled WGS sequence"/>
</dbReference>
<dbReference type="InterPro" id="IPR050482">
    <property type="entry name" value="Sensor_HK_TwoCompSys"/>
</dbReference>
<keyword evidence="2 6" id="KW-0418">Kinase</keyword>
<evidence type="ECO:0000256" key="4">
    <source>
        <dbReference type="SAM" id="Phobius"/>
    </source>
</evidence>
<protein>
    <submittedName>
        <fullName evidence="6">Histidine kinase</fullName>
    </submittedName>
</protein>
<dbReference type="Pfam" id="PF07730">
    <property type="entry name" value="HisKA_3"/>
    <property type="match status" value="1"/>
</dbReference>
<evidence type="ECO:0000259" key="5">
    <source>
        <dbReference type="PROSITE" id="PS50109"/>
    </source>
</evidence>
<dbReference type="CDD" id="cd16917">
    <property type="entry name" value="HATPase_UhpB-NarQ-NarX-like"/>
    <property type="match status" value="1"/>
</dbReference>
<keyword evidence="1" id="KW-0808">Transferase</keyword>
<dbReference type="PANTHER" id="PTHR24421">
    <property type="entry name" value="NITRATE/NITRITE SENSOR PROTEIN NARX-RELATED"/>
    <property type="match status" value="1"/>
</dbReference>
<dbReference type="InterPro" id="IPR036890">
    <property type="entry name" value="HATPase_C_sf"/>
</dbReference>
<sequence>MAKAFTVNEGLASNLVYSCAEDDRGFLWVATDNGVCRFDGKYFKRYAMPEGVPDMDVLEVLKEKDGTIWINTFKQGPSYYDEATDRFVDPLKNVNVRKDFVRLVLWSRRLEEGGVVFFNTGGELVFKNRKLQQSDGRTAYRFFQDGKPNWMYSGLSKNGLQYYAYLKSQGHLDSVLLFEKEEKMRFYEINTQLKSKLYVLRGVEKIYIVQKSGHGNPLHVVEKEIDENPLMIRENGNEINVSTAKGAIYVFDYLTDSLKFKISGNFFANSSFRDKNGDIWVSTMDKGLLLFRKGSLNILRPLPPPPTRNNFRSVCVDKDGTIYGGNNYGDIIEKPRNGPVRIRSINEKGNTTRIVGLLRSQKKTFVLSEWGCFVDYNRLVRLETSETIRQLKKGTVYNDSIIIVSGVDPKGGLYKINTITERATRLNIPLLRVSNMAAQGKYIYLGTTQGLFRYHYTLNTLSEIGSETPLRGSRILSTVATPDGMIWVATMNNGLFVIKDTQIVYQVSDPRFLNFSVVKLQSTDKPGLLWATTRRGAAYINYSIDQGRFSYTITNLNHEEGVSNNVITDIAYRNDSIYLAAEGGIAIFPANISIPRFDIKTYLTDIRVNQKQLPVSASYDLPSDDRTITLTFSGVNLSGYFDHFVYSLNQDTTMPEIVGNTLNLSLEPGRHILKVRAVNINGLMSQHVRTLYFNIRVPFYRSAWFIVVMASLVTGIIFLGVNRLKTLKQKRKYAQKKRIDMERNRITEDLHDDIGSTLSSLKVYSDVAVNMMERDVSKAKYLLEQISVNSSKILEDIGDIIWSMRTDKQNMLTVDSRIKNFVSEVLGSREIHYQIHIAPAINDIVQHITARKNVVLIIKEAVNNIVKYSKATLVSIRVYAKNDRLRIEVVDNGVGFQEDTKLTGNGLRNMKKRTEELGGVFQIASFPQKGTKISVEIPVTNIRDKGI</sequence>
<dbReference type="InterPro" id="IPR011712">
    <property type="entry name" value="Sig_transdc_His_kin_sub3_dim/P"/>
</dbReference>
<organism evidence="6 7">
    <name type="scientific">Niabella pedocola</name>
    <dbReference type="NCBI Taxonomy" id="1752077"/>
    <lineage>
        <taxon>Bacteria</taxon>
        <taxon>Pseudomonadati</taxon>
        <taxon>Bacteroidota</taxon>
        <taxon>Chitinophagia</taxon>
        <taxon>Chitinophagales</taxon>
        <taxon>Chitinophagaceae</taxon>
        <taxon>Niabella</taxon>
    </lineage>
</organism>
<dbReference type="Gene3D" id="2.60.40.10">
    <property type="entry name" value="Immunoglobulins"/>
    <property type="match status" value="1"/>
</dbReference>
<dbReference type="Pfam" id="PF02518">
    <property type="entry name" value="HATPase_c"/>
    <property type="match status" value="1"/>
</dbReference>
<comment type="caution">
    <text evidence="6">The sequence shown here is derived from an EMBL/GenBank/DDBJ whole genome shotgun (WGS) entry which is preliminary data.</text>
</comment>
<evidence type="ECO:0000313" key="6">
    <source>
        <dbReference type="EMBL" id="MCD2423123.1"/>
    </source>
</evidence>
<dbReference type="InterPro" id="IPR011047">
    <property type="entry name" value="Quinoprotein_ADH-like_sf"/>
</dbReference>
<name>A0ABS8PPW6_9BACT</name>
<dbReference type="Gene3D" id="3.30.565.10">
    <property type="entry name" value="Histidine kinase-like ATPase, C-terminal domain"/>
    <property type="match status" value="1"/>
</dbReference>
<evidence type="ECO:0000256" key="1">
    <source>
        <dbReference type="ARBA" id="ARBA00022679"/>
    </source>
</evidence>
<keyword evidence="4" id="KW-0472">Membrane</keyword>
<evidence type="ECO:0000256" key="3">
    <source>
        <dbReference type="ARBA" id="ARBA00023012"/>
    </source>
</evidence>
<dbReference type="InterPro" id="IPR015943">
    <property type="entry name" value="WD40/YVTN_repeat-like_dom_sf"/>
</dbReference>
<keyword evidence="7" id="KW-1185">Reference proteome</keyword>
<evidence type="ECO:0000313" key="7">
    <source>
        <dbReference type="Proteomes" id="UP001199816"/>
    </source>
</evidence>